<dbReference type="AlphaFoldDB" id="A0A1U8NGQ7"/>
<feature type="compositionally biased region" description="Basic and acidic residues" evidence="1">
    <location>
        <begin position="118"/>
        <end position="134"/>
    </location>
</feature>
<gene>
    <name evidence="5" type="primary">LOC107948256</name>
</gene>
<evidence type="ECO:0000313" key="5">
    <source>
        <dbReference type="RefSeq" id="XP_016738231.1"/>
    </source>
</evidence>
<dbReference type="GeneID" id="107948256"/>
<keyword evidence="2" id="KW-0472">Membrane</keyword>
<organism evidence="4 5">
    <name type="scientific">Gossypium hirsutum</name>
    <name type="common">Upland cotton</name>
    <name type="synonym">Gossypium mexicanum</name>
    <dbReference type="NCBI Taxonomy" id="3635"/>
    <lineage>
        <taxon>Eukaryota</taxon>
        <taxon>Viridiplantae</taxon>
        <taxon>Streptophyta</taxon>
        <taxon>Embryophyta</taxon>
        <taxon>Tracheophyta</taxon>
        <taxon>Spermatophyta</taxon>
        <taxon>Magnoliopsida</taxon>
        <taxon>eudicotyledons</taxon>
        <taxon>Gunneridae</taxon>
        <taxon>Pentapetalae</taxon>
        <taxon>rosids</taxon>
        <taxon>malvids</taxon>
        <taxon>Malvales</taxon>
        <taxon>Malvaceae</taxon>
        <taxon>Malvoideae</taxon>
        <taxon>Gossypium</taxon>
    </lineage>
</organism>
<evidence type="ECO:0000256" key="2">
    <source>
        <dbReference type="SAM" id="Phobius"/>
    </source>
</evidence>
<accession>A0A1U8NGQ7</accession>
<reference evidence="5" key="2">
    <citation type="submission" date="2025-08" db="UniProtKB">
        <authorList>
            <consortium name="RefSeq"/>
        </authorList>
    </citation>
    <scope>IDENTIFICATION</scope>
</reference>
<dbReference type="InterPro" id="IPR044594">
    <property type="entry name" value="HIPP01/3/5/6"/>
</dbReference>
<dbReference type="InterPro" id="IPR036163">
    <property type="entry name" value="HMA_dom_sf"/>
</dbReference>
<evidence type="ECO:0000313" key="4">
    <source>
        <dbReference type="Proteomes" id="UP000818029"/>
    </source>
</evidence>
<dbReference type="PaxDb" id="3635-A0A1U8NGQ7"/>
<sequence length="185" mass="20206">MGEKKNGNKQGGGDGKMKEKSSSTSVFKPDQLKNQDSDNKSDKKPKKAPVRTAYLKVQFGCQCNGCFDRISKIVSETKGVREFKVDRQKEMVTVKGTMDIKALAKALKDKLKKHVEIVAPKKEKDGKEGGDGGKKKNKGGGEDGGNEANGGKMEGNGTEFYFCSIYKLLLIFVICGIIYCVTPIE</sequence>
<proteinExistence type="predicted"/>
<dbReference type="SUPFAM" id="SSF55008">
    <property type="entry name" value="HMA, heavy metal-associated domain"/>
    <property type="match status" value="1"/>
</dbReference>
<dbReference type="InterPro" id="IPR006121">
    <property type="entry name" value="HMA_dom"/>
</dbReference>
<name>A0A1U8NGQ7_GOSHI</name>
<feature type="region of interest" description="Disordered" evidence="1">
    <location>
        <begin position="118"/>
        <end position="150"/>
    </location>
</feature>
<evidence type="ECO:0000259" key="3">
    <source>
        <dbReference type="PROSITE" id="PS50846"/>
    </source>
</evidence>
<feature type="region of interest" description="Disordered" evidence="1">
    <location>
        <begin position="1"/>
        <end position="49"/>
    </location>
</feature>
<feature type="domain" description="HMA" evidence="3">
    <location>
        <begin position="50"/>
        <end position="115"/>
    </location>
</feature>
<dbReference type="PANTHER" id="PTHR46413:SF2">
    <property type="entry name" value="HEAVY METAL-ASSOCIATED ISOPRENYLATED PLANT PROTEIN 3"/>
    <property type="match status" value="1"/>
</dbReference>
<dbReference type="GO" id="GO:0046872">
    <property type="term" value="F:metal ion binding"/>
    <property type="evidence" value="ECO:0007669"/>
    <property type="project" value="InterPro"/>
</dbReference>
<keyword evidence="2" id="KW-0812">Transmembrane</keyword>
<protein>
    <submittedName>
        <fullName evidence="5">Heavy metal-associated isoprenylated plant protein 3</fullName>
    </submittedName>
</protein>
<dbReference type="OrthoDB" id="773760at2759"/>
<dbReference type="CDD" id="cd00371">
    <property type="entry name" value="HMA"/>
    <property type="match status" value="1"/>
</dbReference>
<dbReference type="Gene3D" id="3.30.70.100">
    <property type="match status" value="1"/>
</dbReference>
<dbReference type="PANTHER" id="PTHR46413">
    <property type="entry name" value="HEAVY METAL-ASSOCIATED ISOPRENYLATED PLANT PROTEIN 6"/>
    <property type="match status" value="1"/>
</dbReference>
<keyword evidence="4" id="KW-1185">Reference proteome</keyword>
<feature type="transmembrane region" description="Helical" evidence="2">
    <location>
        <begin position="160"/>
        <end position="184"/>
    </location>
</feature>
<dbReference type="Pfam" id="PF00403">
    <property type="entry name" value="HMA"/>
    <property type="match status" value="1"/>
</dbReference>
<dbReference type="KEGG" id="ghi:107948256"/>
<reference evidence="4" key="1">
    <citation type="journal article" date="2020" name="Nat. Genet.">
        <title>Genomic diversifications of five Gossypium allopolyploid species and their impact on cotton improvement.</title>
        <authorList>
            <person name="Chen Z.J."/>
            <person name="Sreedasyam A."/>
            <person name="Ando A."/>
            <person name="Song Q."/>
            <person name="De Santiago L.M."/>
            <person name="Hulse-Kemp A.M."/>
            <person name="Ding M."/>
            <person name="Ye W."/>
            <person name="Kirkbride R.C."/>
            <person name="Jenkins J."/>
            <person name="Plott C."/>
            <person name="Lovell J."/>
            <person name="Lin Y.M."/>
            <person name="Vaughn R."/>
            <person name="Liu B."/>
            <person name="Simpson S."/>
            <person name="Scheffler B.E."/>
            <person name="Wen L."/>
            <person name="Saski C.A."/>
            <person name="Grover C.E."/>
            <person name="Hu G."/>
            <person name="Conover J.L."/>
            <person name="Carlson J.W."/>
            <person name="Shu S."/>
            <person name="Boston L.B."/>
            <person name="Williams M."/>
            <person name="Peterson D.G."/>
            <person name="McGee K."/>
            <person name="Jones D.C."/>
            <person name="Wendel J.F."/>
            <person name="Stelly D.M."/>
            <person name="Grimwood J."/>
            <person name="Schmutz J."/>
        </authorList>
    </citation>
    <scope>NUCLEOTIDE SEQUENCE [LARGE SCALE GENOMIC DNA]</scope>
    <source>
        <strain evidence="4">cv. TM-1</strain>
    </source>
</reference>
<dbReference type="RefSeq" id="XP_016738231.1">
    <property type="nucleotide sequence ID" value="XM_016882742.2"/>
</dbReference>
<keyword evidence="2" id="KW-1133">Transmembrane helix</keyword>
<dbReference type="PROSITE" id="PS50846">
    <property type="entry name" value="HMA_2"/>
    <property type="match status" value="1"/>
</dbReference>
<dbReference type="Proteomes" id="UP000818029">
    <property type="component" value="Chromosome D08"/>
</dbReference>
<dbReference type="STRING" id="3635.A0A1U8NGQ7"/>
<evidence type="ECO:0000256" key="1">
    <source>
        <dbReference type="SAM" id="MobiDB-lite"/>
    </source>
</evidence>
<feature type="compositionally biased region" description="Basic and acidic residues" evidence="1">
    <location>
        <begin position="30"/>
        <end position="42"/>
    </location>
</feature>